<dbReference type="GO" id="GO:0046872">
    <property type="term" value="F:metal ion binding"/>
    <property type="evidence" value="ECO:0007669"/>
    <property type="project" value="UniProtKB-KW"/>
</dbReference>
<evidence type="ECO:0000256" key="1">
    <source>
        <dbReference type="ARBA" id="ARBA00022448"/>
    </source>
</evidence>
<dbReference type="RefSeq" id="WP_012326494.1">
    <property type="nucleotide sequence ID" value="NC_010506.1"/>
</dbReference>
<keyword evidence="2" id="KW-0349">Heme</keyword>
<dbReference type="KEGG" id="swd:Swoo_3906"/>
<evidence type="ECO:0000256" key="2">
    <source>
        <dbReference type="ARBA" id="ARBA00022617"/>
    </source>
</evidence>
<evidence type="ECO:0000313" key="7">
    <source>
        <dbReference type="Proteomes" id="UP000002168"/>
    </source>
</evidence>
<dbReference type="EMBL" id="CP000961">
    <property type="protein sequence ID" value="ACA88164.1"/>
    <property type="molecule type" value="Genomic_DNA"/>
</dbReference>
<reference evidence="6 7" key="1">
    <citation type="submission" date="2008-02" db="EMBL/GenBank/DDBJ databases">
        <title>Complete sequence of Shewanella woodyi ATCC 51908.</title>
        <authorList>
            <consortium name="US DOE Joint Genome Institute"/>
            <person name="Copeland A."/>
            <person name="Lucas S."/>
            <person name="Lapidus A."/>
            <person name="Glavina del Rio T."/>
            <person name="Dalin E."/>
            <person name="Tice H."/>
            <person name="Bruce D."/>
            <person name="Goodwin L."/>
            <person name="Pitluck S."/>
            <person name="Sims D."/>
            <person name="Brettin T."/>
            <person name="Detter J.C."/>
            <person name="Han C."/>
            <person name="Kuske C.R."/>
            <person name="Schmutz J."/>
            <person name="Larimer F."/>
            <person name="Land M."/>
            <person name="Hauser L."/>
            <person name="Kyrpides N."/>
            <person name="Lykidis A."/>
            <person name="Zhao J.-S."/>
            <person name="Richardson P."/>
        </authorList>
    </citation>
    <scope>NUCLEOTIDE SEQUENCE [LARGE SCALE GENOMIC DNA]</scope>
    <source>
        <strain evidence="7">ATCC 51908 / MS32</strain>
    </source>
</reference>
<proteinExistence type="inferred from homology"/>
<organism evidence="6 7">
    <name type="scientific">Shewanella woodyi (strain ATCC 51908 / MS32)</name>
    <dbReference type="NCBI Taxonomy" id="392500"/>
    <lineage>
        <taxon>Bacteria</taxon>
        <taxon>Pseudomonadati</taxon>
        <taxon>Pseudomonadota</taxon>
        <taxon>Gammaproteobacteria</taxon>
        <taxon>Alteromonadales</taxon>
        <taxon>Shewanellaceae</taxon>
        <taxon>Shewanella</taxon>
    </lineage>
</organism>
<protein>
    <submittedName>
        <fullName evidence="6">Globin</fullName>
    </submittedName>
</protein>
<keyword evidence="1" id="KW-0813">Transport</keyword>
<dbReference type="GO" id="GO:0020037">
    <property type="term" value="F:heme binding"/>
    <property type="evidence" value="ECO:0007669"/>
    <property type="project" value="InterPro"/>
</dbReference>
<sequence length="140" mass="16060">MTPRSCEYGVGDNSYKMAGELAGLTQLVDEFYNNMDEVTGAKKIRDMHPEDLTESRQKLVYFLSGWLGGPRLYREHYGPISIPKSHQHLHIGLEESEAWLSCMEKAVAKQPYEAPFKLYLMEQLQVPAQRIRQVSSARKI</sequence>
<dbReference type="PANTHER" id="PTHR47366">
    <property type="entry name" value="TWO-ON-TWO HEMOGLOBIN-3"/>
    <property type="match status" value="1"/>
</dbReference>
<evidence type="ECO:0000313" key="6">
    <source>
        <dbReference type="EMBL" id="ACA88164.1"/>
    </source>
</evidence>
<dbReference type="PANTHER" id="PTHR47366:SF1">
    <property type="entry name" value="TWO-ON-TWO HEMOGLOBIN-3"/>
    <property type="match status" value="1"/>
</dbReference>
<evidence type="ECO:0000256" key="3">
    <source>
        <dbReference type="ARBA" id="ARBA00022723"/>
    </source>
</evidence>
<keyword evidence="3" id="KW-0479">Metal-binding</keyword>
<dbReference type="Pfam" id="PF01152">
    <property type="entry name" value="Bac_globin"/>
    <property type="match status" value="1"/>
</dbReference>
<dbReference type="InterPro" id="IPR009050">
    <property type="entry name" value="Globin-like_sf"/>
</dbReference>
<dbReference type="STRING" id="392500.Swoo_3906"/>
<keyword evidence="4" id="KW-0408">Iron</keyword>
<comment type="similarity">
    <text evidence="5">Belongs to the truncated hemoglobin family. Group II subfamily.</text>
</comment>
<gene>
    <name evidence="6" type="ordered locus">Swoo_3906</name>
</gene>
<dbReference type="CDD" id="cd14773">
    <property type="entry name" value="TrHb2_PhHbO-like_O"/>
    <property type="match status" value="1"/>
</dbReference>
<dbReference type="eggNOG" id="COG2346">
    <property type="taxonomic scope" value="Bacteria"/>
</dbReference>
<dbReference type="HOGENOM" id="CLU_103526_3_0_6"/>
<dbReference type="InterPro" id="IPR044203">
    <property type="entry name" value="GlbO/GLB3-like"/>
</dbReference>
<dbReference type="Gene3D" id="1.10.490.10">
    <property type="entry name" value="Globins"/>
    <property type="match status" value="1"/>
</dbReference>
<dbReference type="Proteomes" id="UP000002168">
    <property type="component" value="Chromosome"/>
</dbReference>
<evidence type="ECO:0000256" key="4">
    <source>
        <dbReference type="ARBA" id="ARBA00023004"/>
    </source>
</evidence>
<accession>B1KFI9</accession>
<name>B1KFI9_SHEWM</name>
<dbReference type="AlphaFoldDB" id="B1KFI9"/>
<dbReference type="GO" id="GO:0005344">
    <property type="term" value="F:oxygen carrier activity"/>
    <property type="evidence" value="ECO:0007669"/>
    <property type="project" value="InterPro"/>
</dbReference>
<dbReference type="GO" id="GO:0019825">
    <property type="term" value="F:oxygen binding"/>
    <property type="evidence" value="ECO:0007669"/>
    <property type="project" value="InterPro"/>
</dbReference>
<dbReference type="InterPro" id="IPR012292">
    <property type="entry name" value="Globin/Proto"/>
</dbReference>
<keyword evidence="7" id="KW-1185">Reference proteome</keyword>
<dbReference type="SUPFAM" id="SSF46458">
    <property type="entry name" value="Globin-like"/>
    <property type="match status" value="1"/>
</dbReference>
<evidence type="ECO:0000256" key="5">
    <source>
        <dbReference type="ARBA" id="ARBA00034496"/>
    </source>
</evidence>
<dbReference type="InterPro" id="IPR001486">
    <property type="entry name" value="Hemoglobin_trunc"/>
</dbReference>